<sequence>MLPVAGRIPPSWTVSTSATALTPSSSSSSSMSTAISASSNPNSSSTKTVSEMKAEYFPPREDVILKNGAPTDFYILVTGSVVRACWVSGTGPETRERQDDGLLSQRRAVETSSRETPLRWGAVSAPDIDYEVQWYNWYFVVMIARKKKAALHHSAALFINS</sequence>
<dbReference type="EMBL" id="CM007382">
    <property type="protein sequence ID" value="ONK77501.1"/>
    <property type="molecule type" value="Genomic_DNA"/>
</dbReference>
<reference evidence="3" key="1">
    <citation type="journal article" date="2017" name="Nat. Commun.">
        <title>The asparagus genome sheds light on the origin and evolution of a young Y chromosome.</title>
        <authorList>
            <person name="Harkess A."/>
            <person name="Zhou J."/>
            <person name="Xu C."/>
            <person name="Bowers J.E."/>
            <person name="Van der Hulst R."/>
            <person name="Ayyampalayam S."/>
            <person name="Mercati F."/>
            <person name="Riccardi P."/>
            <person name="McKain M.R."/>
            <person name="Kakrana A."/>
            <person name="Tang H."/>
            <person name="Ray J."/>
            <person name="Groenendijk J."/>
            <person name="Arikit S."/>
            <person name="Mathioni S.M."/>
            <person name="Nakano M."/>
            <person name="Shan H."/>
            <person name="Telgmann-Rauber A."/>
            <person name="Kanno A."/>
            <person name="Yue Z."/>
            <person name="Chen H."/>
            <person name="Li W."/>
            <person name="Chen Y."/>
            <person name="Xu X."/>
            <person name="Zhang Y."/>
            <person name="Luo S."/>
            <person name="Chen H."/>
            <person name="Gao J."/>
            <person name="Mao Z."/>
            <person name="Pires J.C."/>
            <person name="Luo M."/>
            <person name="Kudrna D."/>
            <person name="Wing R.A."/>
            <person name="Meyers B.C."/>
            <person name="Yi K."/>
            <person name="Kong H."/>
            <person name="Lavrijsen P."/>
            <person name="Sunseri F."/>
            <person name="Falavigna A."/>
            <person name="Ye Y."/>
            <person name="Leebens-Mack J.H."/>
            <person name="Chen G."/>
        </authorList>
    </citation>
    <scope>NUCLEOTIDE SEQUENCE [LARGE SCALE GENOMIC DNA]</scope>
    <source>
        <strain evidence="3">cv. DH0086</strain>
    </source>
</reference>
<organism evidence="2 3">
    <name type="scientific">Asparagus officinalis</name>
    <name type="common">Garden asparagus</name>
    <dbReference type="NCBI Taxonomy" id="4686"/>
    <lineage>
        <taxon>Eukaryota</taxon>
        <taxon>Viridiplantae</taxon>
        <taxon>Streptophyta</taxon>
        <taxon>Embryophyta</taxon>
        <taxon>Tracheophyta</taxon>
        <taxon>Spermatophyta</taxon>
        <taxon>Magnoliopsida</taxon>
        <taxon>Liliopsida</taxon>
        <taxon>Asparagales</taxon>
        <taxon>Asparagaceae</taxon>
        <taxon>Asparagoideae</taxon>
        <taxon>Asparagus</taxon>
    </lineage>
</organism>
<feature type="compositionally biased region" description="Low complexity" evidence="1">
    <location>
        <begin position="15"/>
        <end position="46"/>
    </location>
</feature>
<feature type="region of interest" description="Disordered" evidence="1">
    <location>
        <begin position="13"/>
        <end position="51"/>
    </location>
</feature>
<accession>A0A5P1FLE9</accession>
<keyword evidence="3" id="KW-1185">Reference proteome</keyword>
<name>A0A5P1FLE9_ASPOF</name>
<protein>
    <submittedName>
        <fullName evidence="2">Uncharacterized protein</fullName>
    </submittedName>
</protein>
<evidence type="ECO:0000313" key="3">
    <source>
        <dbReference type="Proteomes" id="UP000243459"/>
    </source>
</evidence>
<proteinExistence type="predicted"/>
<dbReference type="Gramene" id="ONK77501">
    <property type="protein sequence ID" value="ONK77501"/>
    <property type="gene ID" value="A4U43_C02F7230"/>
</dbReference>
<gene>
    <name evidence="2" type="ORF">A4U43_C02F7230</name>
</gene>
<dbReference type="AlphaFoldDB" id="A0A5P1FLE9"/>
<dbReference type="Proteomes" id="UP000243459">
    <property type="component" value="Chromosome 2"/>
</dbReference>
<evidence type="ECO:0000256" key="1">
    <source>
        <dbReference type="SAM" id="MobiDB-lite"/>
    </source>
</evidence>
<evidence type="ECO:0000313" key="2">
    <source>
        <dbReference type="EMBL" id="ONK77501.1"/>
    </source>
</evidence>